<proteinExistence type="predicted"/>
<dbReference type="Proteomes" id="UP000295718">
    <property type="component" value="Unassembled WGS sequence"/>
</dbReference>
<sequence>MEQKIKQDDKIHIGENVREIRLQRGYKQTEVVRRMQLIGETMTRESYVKIERGIQHISASQLRAIKEVLKTTYDELLK</sequence>
<dbReference type="GO" id="GO:0003677">
    <property type="term" value="F:DNA binding"/>
    <property type="evidence" value="ECO:0007669"/>
    <property type="project" value="InterPro"/>
</dbReference>
<feature type="domain" description="HTH cro/C1-type" evidence="1">
    <location>
        <begin position="17"/>
        <end position="76"/>
    </location>
</feature>
<dbReference type="RefSeq" id="WP_031389058.1">
    <property type="nucleotide sequence ID" value="NZ_JPNB01000001.1"/>
</dbReference>
<accession>A0A4R1R4V9</accession>
<dbReference type="OrthoDB" id="2056412at2"/>
<protein>
    <submittedName>
        <fullName evidence="2">Helix-turn-helix protein</fullName>
    </submittedName>
</protein>
<name>A0A4R1R4V9_9FIRM</name>
<evidence type="ECO:0000313" key="2">
    <source>
        <dbReference type="EMBL" id="TCL60546.1"/>
    </source>
</evidence>
<dbReference type="PROSITE" id="PS50943">
    <property type="entry name" value="HTH_CROC1"/>
    <property type="match status" value="1"/>
</dbReference>
<keyword evidence="3" id="KW-1185">Reference proteome</keyword>
<organism evidence="2 3">
    <name type="scientific">Kineothrix alysoides</name>
    <dbReference type="NCBI Taxonomy" id="1469948"/>
    <lineage>
        <taxon>Bacteria</taxon>
        <taxon>Bacillati</taxon>
        <taxon>Bacillota</taxon>
        <taxon>Clostridia</taxon>
        <taxon>Lachnospirales</taxon>
        <taxon>Lachnospiraceae</taxon>
        <taxon>Kineothrix</taxon>
    </lineage>
</organism>
<dbReference type="Gene3D" id="1.10.260.40">
    <property type="entry name" value="lambda repressor-like DNA-binding domains"/>
    <property type="match status" value="1"/>
</dbReference>
<evidence type="ECO:0000259" key="1">
    <source>
        <dbReference type="PROSITE" id="PS50943"/>
    </source>
</evidence>
<dbReference type="SUPFAM" id="SSF47413">
    <property type="entry name" value="lambda repressor-like DNA-binding domains"/>
    <property type="match status" value="1"/>
</dbReference>
<gene>
    <name evidence="2" type="ORF">EDD76_102244</name>
</gene>
<dbReference type="Pfam" id="PF01381">
    <property type="entry name" value="HTH_3"/>
    <property type="match status" value="1"/>
</dbReference>
<dbReference type="InterPro" id="IPR010982">
    <property type="entry name" value="Lambda_DNA-bd_dom_sf"/>
</dbReference>
<reference evidence="2 3" key="1">
    <citation type="submission" date="2019-03" db="EMBL/GenBank/DDBJ databases">
        <title>Genomic Encyclopedia of Type Strains, Phase IV (KMG-IV): sequencing the most valuable type-strain genomes for metagenomic binning, comparative biology and taxonomic classification.</title>
        <authorList>
            <person name="Goeker M."/>
        </authorList>
    </citation>
    <scope>NUCLEOTIDE SEQUENCE [LARGE SCALE GENOMIC DNA]</scope>
    <source>
        <strain evidence="2 3">DSM 100556</strain>
    </source>
</reference>
<evidence type="ECO:0000313" key="3">
    <source>
        <dbReference type="Proteomes" id="UP000295718"/>
    </source>
</evidence>
<dbReference type="EMBL" id="SLUO01000002">
    <property type="protein sequence ID" value="TCL60546.1"/>
    <property type="molecule type" value="Genomic_DNA"/>
</dbReference>
<dbReference type="InterPro" id="IPR001387">
    <property type="entry name" value="Cro/C1-type_HTH"/>
</dbReference>
<dbReference type="CDD" id="cd00093">
    <property type="entry name" value="HTH_XRE"/>
    <property type="match status" value="1"/>
</dbReference>
<comment type="caution">
    <text evidence="2">The sequence shown here is derived from an EMBL/GenBank/DDBJ whole genome shotgun (WGS) entry which is preliminary data.</text>
</comment>
<dbReference type="AlphaFoldDB" id="A0A4R1R4V9"/>
<dbReference type="STRING" id="1469948.GCA_000732725_00279"/>